<dbReference type="AlphaFoldDB" id="A0A2N5EDZ5"/>
<evidence type="ECO:0000256" key="1">
    <source>
        <dbReference type="SAM" id="Coils"/>
    </source>
</evidence>
<proteinExistence type="predicted"/>
<keyword evidence="3" id="KW-1185">Reference proteome</keyword>
<protein>
    <recommendedName>
        <fullName evidence="4">DUF2730 domain-containing protein</fullName>
    </recommendedName>
</protein>
<gene>
    <name evidence="2" type="ORF">CYR55_05490</name>
</gene>
<dbReference type="OrthoDB" id="6520467at2"/>
<organism evidence="2 3">
    <name type="scientific">Chimaeribacter californicus</name>
    <dbReference type="NCBI Taxonomy" id="2060067"/>
    <lineage>
        <taxon>Bacteria</taxon>
        <taxon>Pseudomonadati</taxon>
        <taxon>Pseudomonadota</taxon>
        <taxon>Gammaproteobacteria</taxon>
        <taxon>Enterobacterales</taxon>
        <taxon>Yersiniaceae</taxon>
        <taxon>Chimaeribacter</taxon>
    </lineage>
</organism>
<sequence length="130" mass="14292">MENSLITSISALLLGGGAVAIFWKPLIAGIASIVTTNRAGGEIISSYKEQVVLLKESNELLRKENDDLRDRHDKNIRRISTLETDLRLIKNALGILLAMSEASNSGNDRFRNEVTRLIATLEDDSDAPTQ</sequence>
<dbReference type="EMBL" id="PJZF01000003">
    <property type="protein sequence ID" value="PLR40734.1"/>
    <property type="molecule type" value="Genomic_DNA"/>
</dbReference>
<accession>A0A2N5EDZ5</accession>
<evidence type="ECO:0008006" key="4">
    <source>
        <dbReference type="Google" id="ProtNLM"/>
    </source>
</evidence>
<feature type="coiled-coil region" evidence="1">
    <location>
        <begin position="44"/>
        <end position="78"/>
    </location>
</feature>
<dbReference type="Proteomes" id="UP000234240">
    <property type="component" value="Unassembled WGS sequence"/>
</dbReference>
<evidence type="ECO:0000313" key="3">
    <source>
        <dbReference type="Proteomes" id="UP000234240"/>
    </source>
</evidence>
<evidence type="ECO:0000313" key="2">
    <source>
        <dbReference type="EMBL" id="PLR40734.1"/>
    </source>
</evidence>
<name>A0A2N5EDZ5_9GAMM</name>
<dbReference type="RefSeq" id="WP_101815147.1">
    <property type="nucleotide sequence ID" value="NZ_PJZF01000003.1"/>
</dbReference>
<reference evidence="2 3" key="1">
    <citation type="submission" date="2017-12" db="EMBL/GenBank/DDBJ databases">
        <title>Characterization of six clinical isolates of Enterochimera gen. nov., a novel genus of the Yersiniaciae family and the three species Enterochimera arupensis sp. nov., Enterochimera coloradensis sp. nov, and Enterochimera californica sp. nov.</title>
        <authorList>
            <person name="Rossi A."/>
            <person name="Fisher M."/>
        </authorList>
    </citation>
    <scope>NUCLEOTIDE SEQUENCE [LARGE SCALE GENOMIC DNA]</scope>
    <source>
        <strain evidence="3">2015-Iso6</strain>
    </source>
</reference>
<keyword evidence="1" id="KW-0175">Coiled coil</keyword>
<comment type="caution">
    <text evidence="2">The sequence shown here is derived from an EMBL/GenBank/DDBJ whole genome shotgun (WGS) entry which is preliminary data.</text>
</comment>